<feature type="domain" description="Protein kinase" evidence="2">
    <location>
        <begin position="416"/>
        <end position="611"/>
    </location>
</feature>
<dbReference type="Gene3D" id="1.10.510.10">
    <property type="entry name" value="Transferase(Phosphotransferase) domain 1"/>
    <property type="match status" value="1"/>
</dbReference>
<feature type="transmembrane region" description="Helical" evidence="1">
    <location>
        <begin position="324"/>
        <end position="346"/>
    </location>
</feature>
<sequence>MDEDQTMLRYFAVVHGRAPTRYMHLTVPSSSTVQDVIQTLAPGLKQLAGYIVLWKPREFLPRNGHDRLRSLLKQHGGDPSQFCDEPDREALVSDIFGRGVRADEITTLVAEVPEPEPIEESVDAAEHADEAQDVLTKLKDGFRKVRQSGPSGTPSRNCQPKHYYDYQCGTFPILDGRYGSRPTTIAPPVEDFHYAFAQFKAECRDEQIQPPEEFVRQVVELMDAVSKINTDEVPRQATTRSLLSNLLSASFGQLVNSNKTSADHVHSYSRERPPLGLAGVAIVEEKAELGSSGDGSVQGSFSYSQHWMTGSQTALLDSCFCPSFVIAVAGAYIVICGAIFTGHVIVHRLTDYIWLANSRLNDDANAHRIARVLFALGNALNRLRTYYAELEKPTDEVARYFPLATAYRDGDRIVKFRYTHYLKDVAEGCVTYKAVECEGDQPREIVVKFVEHYGVAAHRLLAEKGLAPKLLYHGNIWLDGPEANGCGSRQMIVMEYIRGVTAHAMLSASKEPVLPDGVRGAIKRAVELLHENNMVHGDVRLGNVVIADPTGAADDDDVEKRVKIVDFDWAGVEGVVRYPLYLSKAIPWPAGVADHALIRAEHDDEMVSILN</sequence>
<evidence type="ECO:0000259" key="2">
    <source>
        <dbReference type="PROSITE" id="PS50011"/>
    </source>
</evidence>
<dbReference type="InterPro" id="IPR008266">
    <property type="entry name" value="Tyr_kinase_AS"/>
</dbReference>
<dbReference type="AlphaFoldDB" id="A0A5C3P203"/>
<dbReference type="SUPFAM" id="SSF56112">
    <property type="entry name" value="Protein kinase-like (PK-like)"/>
    <property type="match status" value="1"/>
</dbReference>
<keyword evidence="1" id="KW-0472">Membrane</keyword>
<evidence type="ECO:0000313" key="4">
    <source>
        <dbReference type="Proteomes" id="UP000308197"/>
    </source>
</evidence>
<gene>
    <name evidence="3" type="ORF">K466DRAFT_554938</name>
</gene>
<dbReference type="Pfam" id="PF06176">
    <property type="entry name" value="WaaY"/>
    <property type="match status" value="1"/>
</dbReference>
<dbReference type="InterPro" id="IPR000719">
    <property type="entry name" value="Prot_kinase_dom"/>
</dbReference>
<name>A0A5C3P203_9APHY</name>
<keyword evidence="1" id="KW-0812">Transmembrane</keyword>
<dbReference type="GO" id="GO:0005524">
    <property type="term" value="F:ATP binding"/>
    <property type="evidence" value="ECO:0007669"/>
    <property type="project" value="InterPro"/>
</dbReference>
<dbReference type="InParanoid" id="A0A5C3P203"/>
<dbReference type="PROSITE" id="PS00109">
    <property type="entry name" value="PROTEIN_KINASE_TYR"/>
    <property type="match status" value="1"/>
</dbReference>
<reference evidence="3 4" key="1">
    <citation type="journal article" date="2019" name="Nat. Ecol. Evol.">
        <title>Megaphylogeny resolves global patterns of mushroom evolution.</title>
        <authorList>
            <person name="Varga T."/>
            <person name="Krizsan K."/>
            <person name="Foldi C."/>
            <person name="Dima B."/>
            <person name="Sanchez-Garcia M."/>
            <person name="Sanchez-Ramirez S."/>
            <person name="Szollosi G.J."/>
            <person name="Szarkandi J.G."/>
            <person name="Papp V."/>
            <person name="Albert L."/>
            <person name="Andreopoulos W."/>
            <person name="Angelini C."/>
            <person name="Antonin V."/>
            <person name="Barry K.W."/>
            <person name="Bougher N.L."/>
            <person name="Buchanan P."/>
            <person name="Buyck B."/>
            <person name="Bense V."/>
            <person name="Catcheside P."/>
            <person name="Chovatia M."/>
            <person name="Cooper J."/>
            <person name="Damon W."/>
            <person name="Desjardin D."/>
            <person name="Finy P."/>
            <person name="Geml J."/>
            <person name="Haridas S."/>
            <person name="Hughes K."/>
            <person name="Justo A."/>
            <person name="Karasinski D."/>
            <person name="Kautmanova I."/>
            <person name="Kiss B."/>
            <person name="Kocsube S."/>
            <person name="Kotiranta H."/>
            <person name="LaButti K.M."/>
            <person name="Lechner B.E."/>
            <person name="Liimatainen K."/>
            <person name="Lipzen A."/>
            <person name="Lukacs Z."/>
            <person name="Mihaltcheva S."/>
            <person name="Morgado L.N."/>
            <person name="Niskanen T."/>
            <person name="Noordeloos M.E."/>
            <person name="Ohm R.A."/>
            <person name="Ortiz-Santana B."/>
            <person name="Ovrebo C."/>
            <person name="Racz N."/>
            <person name="Riley R."/>
            <person name="Savchenko A."/>
            <person name="Shiryaev A."/>
            <person name="Soop K."/>
            <person name="Spirin V."/>
            <person name="Szebenyi C."/>
            <person name="Tomsovsky M."/>
            <person name="Tulloss R.E."/>
            <person name="Uehling J."/>
            <person name="Grigoriev I.V."/>
            <person name="Vagvolgyi C."/>
            <person name="Papp T."/>
            <person name="Martin F.M."/>
            <person name="Miettinen O."/>
            <person name="Hibbett D.S."/>
            <person name="Nagy L.G."/>
        </authorList>
    </citation>
    <scope>NUCLEOTIDE SEQUENCE [LARGE SCALE GENOMIC DNA]</scope>
    <source>
        <strain evidence="3 4">HHB13444</strain>
    </source>
</reference>
<protein>
    <recommendedName>
        <fullName evidence="2">Protein kinase domain-containing protein</fullName>
    </recommendedName>
</protein>
<dbReference type="InterPro" id="IPR011009">
    <property type="entry name" value="Kinase-like_dom_sf"/>
</dbReference>
<keyword evidence="4" id="KW-1185">Reference proteome</keyword>
<dbReference type="EMBL" id="ML211387">
    <property type="protein sequence ID" value="TFK83521.1"/>
    <property type="molecule type" value="Genomic_DNA"/>
</dbReference>
<keyword evidence="1" id="KW-1133">Transmembrane helix</keyword>
<dbReference type="InterPro" id="IPR009330">
    <property type="entry name" value="LipoPS_heptP_kinase"/>
</dbReference>
<accession>A0A5C3P203</accession>
<dbReference type="Proteomes" id="UP000308197">
    <property type="component" value="Unassembled WGS sequence"/>
</dbReference>
<dbReference type="GO" id="GO:0004672">
    <property type="term" value="F:protein kinase activity"/>
    <property type="evidence" value="ECO:0007669"/>
    <property type="project" value="InterPro"/>
</dbReference>
<dbReference type="PROSITE" id="PS50011">
    <property type="entry name" value="PROTEIN_KINASE_DOM"/>
    <property type="match status" value="1"/>
</dbReference>
<evidence type="ECO:0000256" key="1">
    <source>
        <dbReference type="SAM" id="Phobius"/>
    </source>
</evidence>
<evidence type="ECO:0000313" key="3">
    <source>
        <dbReference type="EMBL" id="TFK83521.1"/>
    </source>
</evidence>
<proteinExistence type="predicted"/>
<organism evidence="3 4">
    <name type="scientific">Polyporus arcularius HHB13444</name>
    <dbReference type="NCBI Taxonomy" id="1314778"/>
    <lineage>
        <taxon>Eukaryota</taxon>
        <taxon>Fungi</taxon>
        <taxon>Dikarya</taxon>
        <taxon>Basidiomycota</taxon>
        <taxon>Agaricomycotina</taxon>
        <taxon>Agaricomycetes</taxon>
        <taxon>Polyporales</taxon>
        <taxon>Polyporaceae</taxon>
        <taxon>Polyporus</taxon>
    </lineage>
</organism>